<dbReference type="OrthoDB" id="10250354at2759"/>
<feature type="domain" description="SANT" evidence="10">
    <location>
        <begin position="346"/>
        <end position="401"/>
    </location>
</feature>
<dbReference type="InterPro" id="IPR052606">
    <property type="entry name" value="DnaJ_domain_protein"/>
</dbReference>
<dbReference type="CDD" id="cd06257">
    <property type="entry name" value="DnaJ"/>
    <property type="match status" value="1"/>
</dbReference>
<dbReference type="EMBL" id="LIAE01009884">
    <property type="protein sequence ID" value="PAV67765.1"/>
    <property type="molecule type" value="Genomic_DNA"/>
</dbReference>
<dbReference type="AlphaFoldDB" id="A0A2A2K1F7"/>
<dbReference type="InterPro" id="IPR017884">
    <property type="entry name" value="SANT_dom"/>
</dbReference>
<evidence type="ECO:0000256" key="4">
    <source>
        <dbReference type="ARBA" id="ARBA00022989"/>
    </source>
</evidence>
<dbReference type="InterPro" id="IPR001005">
    <property type="entry name" value="SANT/Myb"/>
</dbReference>
<dbReference type="STRING" id="2018661.A0A2A2K1F7"/>
<dbReference type="PROSITE" id="PS50090">
    <property type="entry name" value="MYB_LIKE"/>
    <property type="match status" value="1"/>
</dbReference>
<organism evidence="11 12">
    <name type="scientific">Diploscapter pachys</name>
    <dbReference type="NCBI Taxonomy" id="2018661"/>
    <lineage>
        <taxon>Eukaryota</taxon>
        <taxon>Metazoa</taxon>
        <taxon>Ecdysozoa</taxon>
        <taxon>Nematoda</taxon>
        <taxon>Chromadorea</taxon>
        <taxon>Rhabditida</taxon>
        <taxon>Rhabditina</taxon>
        <taxon>Rhabditomorpha</taxon>
        <taxon>Rhabditoidea</taxon>
        <taxon>Rhabditidae</taxon>
        <taxon>Diploscapter</taxon>
    </lineage>
</organism>
<dbReference type="Gene3D" id="1.10.10.60">
    <property type="entry name" value="Homeodomain-like"/>
    <property type="match status" value="2"/>
</dbReference>
<sequence length="408" mass="48149">MLPLLVVLPILVTAQWSTEQLALYDLVEEINENFYKLYGISQEATTNEIKKAYRKLSLEWHPDRNQAENANEKFRQIAGIYEILKNSDLRQKYNDVLEFGLPNWRNPVFYYRRMRKMAWYEAIFVLLAVATLAHYLMMWGTYFEKRLAYSQYLEKLSKKKDKAEEARMVQETLESYKPNKWKLLPVLLAKWSYLIALELLWLLKERMTKKEDIKSGDSEEDTKEVMRPKSIPQPVYEFEVARDLKPVVDMGQKPESLSQEEVIKSSREAWSPAELTMLVKLSTEKYPQGTPNRWTLMAQAMNRREDDVTAMVGKLKQMKQEEYTKLLSAQNTIASTTSETSNKAAPIISDWSQDEQRQLELALQKFPKGTDQRWERISEFMETRTKEECMQRFKELAQMVRNRKQTAN</sequence>
<reference evidence="11 12" key="1">
    <citation type="journal article" date="2017" name="Curr. Biol.">
        <title>Genome architecture and evolution of a unichromosomal asexual nematode.</title>
        <authorList>
            <person name="Fradin H."/>
            <person name="Zegar C."/>
            <person name="Gutwein M."/>
            <person name="Lucas J."/>
            <person name="Kovtun M."/>
            <person name="Corcoran D."/>
            <person name="Baugh L.R."/>
            <person name="Kiontke K."/>
            <person name="Gunsalus K."/>
            <person name="Fitch D.H."/>
            <person name="Piano F."/>
        </authorList>
    </citation>
    <scope>NUCLEOTIDE SEQUENCE [LARGE SCALE GENOMIC DNA]</scope>
    <source>
        <strain evidence="11">PF1309</strain>
    </source>
</reference>
<dbReference type="CDD" id="cd00167">
    <property type="entry name" value="SANT"/>
    <property type="match status" value="1"/>
</dbReference>
<dbReference type="Pfam" id="PF00226">
    <property type="entry name" value="DnaJ"/>
    <property type="match status" value="1"/>
</dbReference>
<evidence type="ECO:0000259" key="8">
    <source>
        <dbReference type="PROSITE" id="PS50076"/>
    </source>
</evidence>
<evidence type="ECO:0000256" key="2">
    <source>
        <dbReference type="ARBA" id="ARBA00022692"/>
    </source>
</evidence>
<feature type="transmembrane region" description="Helical" evidence="7">
    <location>
        <begin position="183"/>
        <end position="203"/>
    </location>
</feature>
<dbReference type="SUPFAM" id="SSF46565">
    <property type="entry name" value="Chaperone J-domain"/>
    <property type="match status" value="1"/>
</dbReference>
<comment type="caution">
    <text evidence="11">The sequence shown here is derived from an EMBL/GenBank/DDBJ whole genome shotgun (WGS) entry which is preliminary data.</text>
</comment>
<dbReference type="SMART" id="SM00271">
    <property type="entry name" value="DnaJ"/>
    <property type="match status" value="1"/>
</dbReference>
<accession>A0A2A2K1F7</accession>
<dbReference type="PANTHER" id="PTHR44653:SF2">
    <property type="entry name" value="DNAJ HOMOLOG SUBFAMILY C MEMBER 1"/>
    <property type="match status" value="1"/>
</dbReference>
<gene>
    <name evidence="11" type="ORF">WR25_04260</name>
</gene>
<evidence type="ECO:0000256" key="3">
    <source>
        <dbReference type="ARBA" id="ARBA00022729"/>
    </source>
</evidence>
<dbReference type="PROSITE" id="PS51293">
    <property type="entry name" value="SANT"/>
    <property type="match status" value="1"/>
</dbReference>
<dbReference type="InterPro" id="IPR018253">
    <property type="entry name" value="DnaJ_domain_CS"/>
</dbReference>
<evidence type="ECO:0000256" key="5">
    <source>
        <dbReference type="ARBA" id="ARBA00023136"/>
    </source>
</evidence>
<dbReference type="Pfam" id="PF23082">
    <property type="entry name" value="Myb_DNA-binding_2"/>
    <property type="match status" value="2"/>
</dbReference>
<keyword evidence="12" id="KW-1185">Reference proteome</keyword>
<dbReference type="InterPro" id="IPR036869">
    <property type="entry name" value="J_dom_sf"/>
</dbReference>
<evidence type="ECO:0000256" key="7">
    <source>
        <dbReference type="SAM" id="Phobius"/>
    </source>
</evidence>
<dbReference type="Proteomes" id="UP000218231">
    <property type="component" value="Unassembled WGS sequence"/>
</dbReference>
<dbReference type="InterPro" id="IPR009057">
    <property type="entry name" value="Homeodomain-like_sf"/>
</dbReference>
<dbReference type="GO" id="GO:0012505">
    <property type="term" value="C:endomembrane system"/>
    <property type="evidence" value="ECO:0007669"/>
    <property type="project" value="UniProtKB-SubCell"/>
</dbReference>
<dbReference type="SMART" id="SM00717">
    <property type="entry name" value="SANT"/>
    <property type="match status" value="2"/>
</dbReference>
<dbReference type="Gene3D" id="1.10.287.110">
    <property type="entry name" value="DnaJ domain"/>
    <property type="match status" value="1"/>
</dbReference>
<protein>
    <recommendedName>
        <fullName evidence="13">DnaJ homolog subfamily C member 1</fullName>
    </recommendedName>
</protein>
<dbReference type="SUPFAM" id="SSF46689">
    <property type="entry name" value="Homeodomain-like"/>
    <property type="match status" value="1"/>
</dbReference>
<dbReference type="InterPro" id="IPR001623">
    <property type="entry name" value="DnaJ_domain"/>
</dbReference>
<keyword evidence="3" id="KW-0732">Signal</keyword>
<dbReference type="PRINTS" id="PR00625">
    <property type="entry name" value="JDOMAIN"/>
</dbReference>
<dbReference type="GO" id="GO:0005634">
    <property type="term" value="C:nucleus"/>
    <property type="evidence" value="ECO:0007669"/>
    <property type="project" value="UniProtKB-SubCell"/>
</dbReference>
<dbReference type="PROSITE" id="PS50076">
    <property type="entry name" value="DNAJ_2"/>
    <property type="match status" value="1"/>
</dbReference>
<feature type="domain" description="Myb-like" evidence="9">
    <location>
        <begin position="349"/>
        <end position="397"/>
    </location>
</feature>
<evidence type="ECO:0008006" key="13">
    <source>
        <dbReference type="Google" id="ProtNLM"/>
    </source>
</evidence>
<keyword evidence="5 7" id="KW-0472">Membrane</keyword>
<proteinExistence type="predicted"/>
<evidence type="ECO:0000313" key="12">
    <source>
        <dbReference type="Proteomes" id="UP000218231"/>
    </source>
</evidence>
<evidence type="ECO:0000256" key="1">
    <source>
        <dbReference type="ARBA" id="ARBA00004123"/>
    </source>
</evidence>
<name>A0A2A2K1F7_9BILA</name>
<dbReference type="PROSITE" id="PS00636">
    <property type="entry name" value="DNAJ_1"/>
    <property type="match status" value="1"/>
</dbReference>
<keyword evidence="2 7" id="KW-0812">Transmembrane</keyword>
<feature type="transmembrane region" description="Helical" evidence="7">
    <location>
        <begin position="118"/>
        <end position="137"/>
    </location>
</feature>
<evidence type="ECO:0000259" key="10">
    <source>
        <dbReference type="PROSITE" id="PS51293"/>
    </source>
</evidence>
<comment type="subcellular location">
    <subcellularLocation>
        <location evidence="6">Endomembrane system</location>
        <topology evidence="6">Single-pass membrane protein</topology>
    </subcellularLocation>
    <subcellularLocation>
        <location evidence="1">Nucleus</location>
    </subcellularLocation>
</comment>
<evidence type="ECO:0000256" key="6">
    <source>
        <dbReference type="ARBA" id="ARBA00037847"/>
    </source>
</evidence>
<dbReference type="PANTHER" id="PTHR44653">
    <property type="entry name" value="DNAJ HOMOLOG SUBFAMILY C MEMBER 1"/>
    <property type="match status" value="1"/>
</dbReference>
<feature type="domain" description="J" evidence="8">
    <location>
        <begin position="33"/>
        <end position="97"/>
    </location>
</feature>
<keyword evidence="4 7" id="KW-1133">Transmembrane helix</keyword>
<evidence type="ECO:0000313" key="11">
    <source>
        <dbReference type="EMBL" id="PAV67765.1"/>
    </source>
</evidence>
<evidence type="ECO:0000259" key="9">
    <source>
        <dbReference type="PROSITE" id="PS50090"/>
    </source>
</evidence>